<evidence type="ECO:0000313" key="3">
    <source>
        <dbReference type="Proteomes" id="UP001154078"/>
    </source>
</evidence>
<dbReference type="Pfam" id="PF09791">
    <property type="entry name" value="Oxidored-like"/>
    <property type="match status" value="1"/>
</dbReference>
<dbReference type="InterPro" id="IPR039251">
    <property type="entry name" value="OXLD1"/>
</dbReference>
<evidence type="ECO:0000313" key="2">
    <source>
        <dbReference type="EMBL" id="CAH0563979.1"/>
    </source>
</evidence>
<dbReference type="GO" id="GO:0005739">
    <property type="term" value="C:mitochondrion"/>
    <property type="evidence" value="ECO:0007669"/>
    <property type="project" value="TreeGrafter"/>
</dbReference>
<dbReference type="PANTHER" id="PTHR21193">
    <property type="entry name" value="OXIDOREDUCTASE-LIKE DOMAIN-CONTAINING PROTEIN 1"/>
    <property type="match status" value="1"/>
</dbReference>
<gene>
    <name evidence="2" type="ORF">MELIAE_LOCUS12638</name>
</gene>
<keyword evidence="3" id="KW-1185">Reference proteome</keyword>
<protein>
    <recommendedName>
        <fullName evidence="1">Oxidoreductase-like domain-containing protein</fullName>
    </recommendedName>
</protein>
<dbReference type="Proteomes" id="UP001154078">
    <property type="component" value="Chromosome 9"/>
</dbReference>
<dbReference type="EMBL" id="OV121140">
    <property type="protein sequence ID" value="CAH0563979.1"/>
    <property type="molecule type" value="Genomic_DNA"/>
</dbReference>
<organism evidence="2 3">
    <name type="scientific">Brassicogethes aeneus</name>
    <name type="common">Rape pollen beetle</name>
    <name type="synonym">Meligethes aeneus</name>
    <dbReference type="NCBI Taxonomy" id="1431903"/>
    <lineage>
        <taxon>Eukaryota</taxon>
        <taxon>Metazoa</taxon>
        <taxon>Ecdysozoa</taxon>
        <taxon>Arthropoda</taxon>
        <taxon>Hexapoda</taxon>
        <taxon>Insecta</taxon>
        <taxon>Pterygota</taxon>
        <taxon>Neoptera</taxon>
        <taxon>Endopterygota</taxon>
        <taxon>Coleoptera</taxon>
        <taxon>Polyphaga</taxon>
        <taxon>Cucujiformia</taxon>
        <taxon>Nitidulidae</taxon>
        <taxon>Meligethinae</taxon>
        <taxon>Brassicogethes</taxon>
    </lineage>
</organism>
<feature type="domain" description="Oxidoreductase-like" evidence="1">
    <location>
        <begin position="61"/>
        <end position="93"/>
    </location>
</feature>
<reference evidence="2" key="1">
    <citation type="submission" date="2021-12" db="EMBL/GenBank/DDBJ databases">
        <authorList>
            <person name="King R."/>
        </authorList>
    </citation>
    <scope>NUCLEOTIDE SEQUENCE</scope>
</reference>
<sequence length="127" mass="14625">MYALIKLYRALLGKYNLTFLITSRNVNTDKIKLVSTETNNNEAKVRHMVTVEEIETSNKVDIDELPEEPTTCCMSGCANCVWLDYAEKLSNYYRDGGEKAIRDIHEKVTDDNIRAFILLELRMRGKS</sequence>
<dbReference type="AlphaFoldDB" id="A0A9P0BGS1"/>
<dbReference type="OrthoDB" id="10064411at2759"/>
<name>A0A9P0BGS1_BRAAE</name>
<proteinExistence type="predicted"/>
<dbReference type="InterPro" id="IPR019180">
    <property type="entry name" value="Oxidoreductase-like_N"/>
</dbReference>
<dbReference type="PANTHER" id="PTHR21193:SF3">
    <property type="entry name" value="OXIDOREDUCTASE-LIKE DOMAIN-CONTAINING PROTEIN 1"/>
    <property type="match status" value="1"/>
</dbReference>
<accession>A0A9P0BGS1</accession>
<evidence type="ECO:0000259" key="1">
    <source>
        <dbReference type="Pfam" id="PF09791"/>
    </source>
</evidence>